<keyword evidence="12" id="KW-0378">Hydrolase</keyword>
<keyword evidence="7" id="KW-0597">Phosphoprotein</keyword>
<evidence type="ECO:0000256" key="1">
    <source>
        <dbReference type="ARBA" id="ARBA00000085"/>
    </source>
</evidence>
<evidence type="ECO:0000256" key="23">
    <source>
        <dbReference type="SAM" id="Phobius"/>
    </source>
</evidence>
<dbReference type="PROSITE" id="PS50109">
    <property type="entry name" value="HIS_KIN"/>
    <property type="match status" value="1"/>
</dbReference>
<keyword evidence="11 26" id="KW-0418">Kinase</keyword>
<keyword evidence="14" id="KW-0460">Magnesium</keyword>
<dbReference type="Gene3D" id="3.30.565.10">
    <property type="entry name" value="Histidine kinase-like ATPase, C-terminal domain"/>
    <property type="match status" value="1"/>
</dbReference>
<evidence type="ECO:0000256" key="5">
    <source>
        <dbReference type="ARBA" id="ARBA00012438"/>
    </source>
</evidence>
<keyword evidence="10" id="KW-0547">Nucleotide-binding</keyword>
<dbReference type="PROSITE" id="PS50885">
    <property type="entry name" value="HAMP"/>
    <property type="match status" value="1"/>
</dbReference>
<evidence type="ECO:0000256" key="4">
    <source>
        <dbReference type="ARBA" id="ARBA00004651"/>
    </source>
</evidence>
<dbReference type="InterPro" id="IPR003661">
    <property type="entry name" value="HisK_dim/P_dom"/>
</dbReference>
<evidence type="ECO:0000256" key="19">
    <source>
        <dbReference type="ARBA" id="ARBA00023026"/>
    </source>
</evidence>
<evidence type="ECO:0000256" key="14">
    <source>
        <dbReference type="ARBA" id="ARBA00022842"/>
    </source>
</evidence>
<feature type="transmembrane region" description="Helical" evidence="23">
    <location>
        <begin position="162"/>
        <end position="183"/>
    </location>
</feature>
<sequence>MRRLLARAVILATVMVAVVMIGVTGAWAWWEARERAEEQIWSQVGAVASVAEVDPDPALLRRVVASTSAGSRGHLAVHLPDGTTVGASRAGVTDVAALRRSGVGSGVRSPGTAAEAGAGAGARGVVPVEEGTAYLQVAGAEPGDDVAVVEVFQPRGEAVRGLGPVLGALVGIAVLGVLGAVLVTDRLSRPARRALRALADTAVEIGEGRLNARIRVHGPRDLVVLGESINAIGERVQGLLTKEREMAADVSHRLRTPLTALRLDAELLPGPEGERIRGAIGALERDVDAIIRDVRPHEPDPEVERECDLSEAVVDRMGFWSMLANDQGREVTLELPDTPCRVALSAQECTAVLDSLVGNVFRYTPADRPFAVAVVAHAGWVTLLVEDAGPGFADPTAALRRGTSGGGSTGLGLDIVRHAVEATGGTVHLERGRLGGARVRARFALWDVPHAAEQPRAWRLRRSG</sequence>
<keyword evidence="6" id="KW-1003">Cell membrane</keyword>
<gene>
    <name evidence="26" type="ORF">KGD82_11305</name>
</gene>
<dbReference type="SMART" id="SM00387">
    <property type="entry name" value="HATPase_c"/>
    <property type="match status" value="1"/>
</dbReference>
<dbReference type="InterPro" id="IPR036890">
    <property type="entry name" value="HATPase_C_sf"/>
</dbReference>
<evidence type="ECO:0000256" key="22">
    <source>
        <dbReference type="ARBA" id="ARBA00041776"/>
    </source>
</evidence>
<keyword evidence="15" id="KW-0904">Protein phosphatase</keyword>
<organism evidence="26 27">
    <name type="scientific">Nocardiopsis eucommiae</name>
    <dbReference type="NCBI Taxonomy" id="2831970"/>
    <lineage>
        <taxon>Bacteria</taxon>
        <taxon>Bacillati</taxon>
        <taxon>Actinomycetota</taxon>
        <taxon>Actinomycetes</taxon>
        <taxon>Streptosporangiales</taxon>
        <taxon>Nocardiopsidaceae</taxon>
        <taxon>Nocardiopsis</taxon>
    </lineage>
</organism>
<evidence type="ECO:0000256" key="18">
    <source>
        <dbReference type="ARBA" id="ARBA00023016"/>
    </source>
</evidence>
<evidence type="ECO:0000259" key="24">
    <source>
        <dbReference type="PROSITE" id="PS50109"/>
    </source>
</evidence>
<reference evidence="26" key="1">
    <citation type="submission" date="2021-05" db="EMBL/GenBank/DDBJ databases">
        <authorList>
            <person name="Kaiqin L."/>
            <person name="Jian G."/>
        </authorList>
    </citation>
    <scope>NUCLEOTIDE SEQUENCE</scope>
    <source>
        <strain evidence="26">HDS5</strain>
    </source>
</reference>
<keyword evidence="20" id="KW-0464">Manganese</keyword>
<dbReference type="InterPro" id="IPR005467">
    <property type="entry name" value="His_kinase_dom"/>
</dbReference>
<evidence type="ECO:0000256" key="3">
    <source>
        <dbReference type="ARBA" id="ARBA00001946"/>
    </source>
</evidence>
<dbReference type="GO" id="GO:0004721">
    <property type="term" value="F:phosphoprotein phosphatase activity"/>
    <property type="evidence" value="ECO:0007669"/>
    <property type="project" value="UniProtKB-KW"/>
</dbReference>
<evidence type="ECO:0000256" key="9">
    <source>
        <dbReference type="ARBA" id="ARBA00022692"/>
    </source>
</evidence>
<accession>A0A975QLV0</accession>
<evidence type="ECO:0000313" key="27">
    <source>
        <dbReference type="Proteomes" id="UP000682416"/>
    </source>
</evidence>
<evidence type="ECO:0000256" key="16">
    <source>
        <dbReference type="ARBA" id="ARBA00022989"/>
    </source>
</evidence>
<dbReference type="SUPFAM" id="SSF55874">
    <property type="entry name" value="ATPase domain of HSP90 chaperone/DNA topoisomerase II/histidine kinase"/>
    <property type="match status" value="1"/>
</dbReference>
<dbReference type="GO" id="GO:0005524">
    <property type="term" value="F:ATP binding"/>
    <property type="evidence" value="ECO:0007669"/>
    <property type="project" value="UniProtKB-KW"/>
</dbReference>
<comment type="subcellular location">
    <subcellularLocation>
        <location evidence="4">Cell membrane</location>
        <topology evidence="4">Multi-pass membrane protein</topology>
    </subcellularLocation>
</comment>
<protein>
    <recommendedName>
        <fullName evidence="21">Signal transduction histidine-protein kinase/phosphatase MprB</fullName>
        <ecNumber evidence="5">2.7.13.3</ecNumber>
    </recommendedName>
    <alternativeName>
        <fullName evidence="22">Mycobacterial persistence regulator B</fullName>
    </alternativeName>
</protein>
<keyword evidence="23" id="KW-0472">Membrane</keyword>
<keyword evidence="16 23" id="KW-1133">Transmembrane helix</keyword>
<evidence type="ECO:0000313" key="26">
    <source>
        <dbReference type="EMBL" id="QVJ02797.1"/>
    </source>
</evidence>
<dbReference type="EC" id="2.7.13.3" evidence="5"/>
<proteinExistence type="predicted"/>
<keyword evidence="27" id="KW-1185">Reference proteome</keyword>
<evidence type="ECO:0000256" key="8">
    <source>
        <dbReference type="ARBA" id="ARBA00022679"/>
    </source>
</evidence>
<evidence type="ECO:0000256" key="2">
    <source>
        <dbReference type="ARBA" id="ARBA00001936"/>
    </source>
</evidence>
<dbReference type="AlphaFoldDB" id="A0A975QLV0"/>
<evidence type="ECO:0000256" key="21">
    <source>
        <dbReference type="ARBA" id="ARBA00040454"/>
    </source>
</evidence>
<dbReference type="Pfam" id="PF00512">
    <property type="entry name" value="HisKA"/>
    <property type="match status" value="1"/>
</dbReference>
<evidence type="ECO:0000256" key="12">
    <source>
        <dbReference type="ARBA" id="ARBA00022801"/>
    </source>
</evidence>
<dbReference type="KEGG" id="nec:KGD82_11305"/>
<dbReference type="Pfam" id="PF02518">
    <property type="entry name" value="HATPase_c"/>
    <property type="match status" value="1"/>
</dbReference>
<dbReference type="SUPFAM" id="SSF47384">
    <property type="entry name" value="Homodimeric domain of signal transducing histidine kinase"/>
    <property type="match status" value="1"/>
</dbReference>
<dbReference type="PANTHER" id="PTHR44936">
    <property type="entry name" value="SENSOR PROTEIN CREC"/>
    <property type="match status" value="1"/>
</dbReference>
<evidence type="ECO:0000256" key="15">
    <source>
        <dbReference type="ARBA" id="ARBA00022912"/>
    </source>
</evidence>
<dbReference type="Proteomes" id="UP000682416">
    <property type="component" value="Chromosome"/>
</dbReference>
<evidence type="ECO:0000256" key="10">
    <source>
        <dbReference type="ARBA" id="ARBA00022741"/>
    </source>
</evidence>
<keyword evidence="8" id="KW-0808">Transferase</keyword>
<keyword evidence="17" id="KW-0902">Two-component regulatory system</keyword>
<comment type="catalytic activity">
    <reaction evidence="1">
        <text>ATP + protein L-histidine = ADP + protein N-phospho-L-histidine.</text>
        <dbReference type="EC" id="2.7.13.3"/>
    </reaction>
</comment>
<dbReference type="GO" id="GO:0005886">
    <property type="term" value="C:plasma membrane"/>
    <property type="evidence" value="ECO:0007669"/>
    <property type="project" value="UniProtKB-SubCell"/>
</dbReference>
<dbReference type="InterPro" id="IPR003594">
    <property type="entry name" value="HATPase_dom"/>
</dbReference>
<dbReference type="InterPro" id="IPR050980">
    <property type="entry name" value="2C_sensor_his_kinase"/>
</dbReference>
<dbReference type="SMART" id="SM00388">
    <property type="entry name" value="HisKA"/>
    <property type="match status" value="1"/>
</dbReference>
<evidence type="ECO:0000256" key="7">
    <source>
        <dbReference type="ARBA" id="ARBA00022553"/>
    </source>
</evidence>
<evidence type="ECO:0000256" key="17">
    <source>
        <dbReference type="ARBA" id="ARBA00023012"/>
    </source>
</evidence>
<dbReference type="Pfam" id="PF00672">
    <property type="entry name" value="HAMP"/>
    <property type="match status" value="1"/>
</dbReference>
<keyword evidence="19" id="KW-0843">Virulence</keyword>
<name>A0A975QLV0_9ACTN</name>
<dbReference type="PRINTS" id="PR00344">
    <property type="entry name" value="BCTRLSENSOR"/>
</dbReference>
<dbReference type="PANTHER" id="PTHR44936:SF9">
    <property type="entry name" value="SENSOR PROTEIN CREC"/>
    <property type="match status" value="1"/>
</dbReference>
<feature type="domain" description="HAMP" evidence="25">
    <location>
        <begin position="189"/>
        <end position="241"/>
    </location>
</feature>
<feature type="domain" description="Histidine kinase" evidence="24">
    <location>
        <begin position="249"/>
        <end position="447"/>
    </location>
</feature>
<dbReference type="CDD" id="cd00082">
    <property type="entry name" value="HisKA"/>
    <property type="match status" value="1"/>
</dbReference>
<dbReference type="GO" id="GO:0000155">
    <property type="term" value="F:phosphorelay sensor kinase activity"/>
    <property type="evidence" value="ECO:0007669"/>
    <property type="project" value="InterPro"/>
</dbReference>
<dbReference type="InterPro" id="IPR003660">
    <property type="entry name" value="HAMP_dom"/>
</dbReference>
<dbReference type="Gene3D" id="1.10.287.130">
    <property type="match status" value="1"/>
</dbReference>
<comment type="cofactor">
    <cofactor evidence="3">
        <name>Mg(2+)</name>
        <dbReference type="ChEBI" id="CHEBI:18420"/>
    </cofactor>
</comment>
<comment type="cofactor">
    <cofactor evidence="2">
        <name>Mn(2+)</name>
        <dbReference type="ChEBI" id="CHEBI:29035"/>
    </cofactor>
</comment>
<evidence type="ECO:0000256" key="6">
    <source>
        <dbReference type="ARBA" id="ARBA00022475"/>
    </source>
</evidence>
<keyword evidence="13" id="KW-0067">ATP-binding</keyword>
<evidence type="ECO:0000256" key="20">
    <source>
        <dbReference type="ARBA" id="ARBA00023211"/>
    </source>
</evidence>
<evidence type="ECO:0000259" key="25">
    <source>
        <dbReference type="PROSITE" id="PS50885"/>
    </source>
</evidence>
<evidence type="ECO:0000256" key="11">
    <source>
        <dbReference type="ARBA" id="ARBA00022777"/>
    </source>
</evidence>
<dbReference type="EMBL" id="CP074402">
    <property type="protein sequence ID" value="QVJ02797.1"/>
    <property type="molecule type" value="Genomic_DNA"/>
</dbReference>
<dbReference type="InterPro" id="IPR004358">
    <property type="entry name" value="Sig_transdc_His_kin-like_C"/>
</dbReference>
<keyword evidence="18" id="KW-0346">Stress response</keyword>
<keyword evidence="9 23" id="KW-0812">Transmembrane</keyword>
<evidence type="ECO:0000256" key="13">
    <source>
        <dbReference type="ARBA" id="ARBA00022840"/>
    </source>
</evidence>
<dbReference type="InterPro" id="IPR036097">
    <property type="entry name" value="HisK_dim/P_sf"/>
</dbReference>